<evidence type="ECO:0000259" key="5">
    <source>
        <dbReference type="PROSITE" id="PS50893"/>
    </source>
</evidence>
<dbReference type="PANTHER" id="PTHR43335">
    <property type="entry name" value="ABC TRANSPORTER, ATP-BINDING PROTEIN"/>
    <property type="match status" value="1"/>
</dbReference>
<dbReference type="GO" id="GO:0005524">
    <property type="term" value="F:ATP binding"/>
    <property type="evidence" value="ECO:0007669"/>
    <property type="project" value="UniProtKB-KW"/>
</dbReference>
<proteinExistence type="inferred from homology"/>
<dbReference type="EMBL" id="FOXU01000001">
    <property type="protein sequence ID" value="SFP96383.1"/>
    <property type="molecule type" value="Genomic_DNA"/>
</dbReference>
<comment type="similarity">
    <text evidence="1">Belongs to the ABC transporter superfamily.</text>
</comment>
<dbReference type="InterPro" id="IPR017871">
    <property type="entry name" value="ABC_transporter-like_CS"/>
</dbReference>
<dbReference type="InterPro" id="IPR003439">
    <property type="entry name" value="ABC_transporter-like_ATP-bd"/>
</dbReference>
<keyword evidence="4 6" id="KW-0067">ATP-binding</keyword>
<protein>
    <submittedName>
        <fullName evidence="6">ABC-2 type transport system ATP-binding protein</fullName>
    </submittedName>
</protein>
<dbReference type="PANTHER" id="PTHR43335:SF8">
    <property type="entry name" value="ABC TRANSPORTER, ATP-BINDING PROTEIN"/>
    <property type="match status" value="1"/>
</dbReference>
<gene>
    <name evidence="6" type="ORF">SAMN05421670_0453</name>
</gene>
<dbReference type="Pfam" id="PF00005">
    <property type="entry name" value="ABC_tran"/>
    <property type="match status" value="1"/>
</dbReference>
<keyword evidence="7" id="KW-1185">Reference proteome</keyword>
<dbReference type="SUPFAM" id="SSF52540">
    <property type="entry name" value="P-loop containing nucleoside triphosphate hydrolases"/>
    <property type="match status" value="1"/>
</dbReference>
<dbReference type="InterPro" id="IPR027417">
    <property type="entry name" value="P-loop_NTPase"/>
</dbReference>
<dbReference type="AlphaFoldDB" id="A0A1I5UM35"/>
<accession>A0A1I5UM35</accession>
<sequence>MTYIIQTNHLTKDFQGKAVVSNVNLHVKKGEIYGFLGPNGAGKTSIMRMIMNLIKPTSGEVVIFDEKLTSSSYEILKRMGSIIEYPIFYDQLTAVENLELHCEYMGYYNKNAIKSALDLVKLKEYEGKAVKDFSLGMKQRLGVARAIVTKPEILILDEPINGLDPEGIKEFRNLFQMLSKDYGMTLLISSHILGEIEQIANTIGVIKNGKLIEEVSMDQIRLQNTEYIELKTNDVKKAAFVINENLSISNFKVLDDSTIRIYNLEIHPGEIAKKLVLSGVLVESINKKDNTLEDYFLKLINGGVTHD</sequence>
<keyword evidence="2" id="KW-0813">Transport</keyword>
<dbReference type="RefSeq" id="WP_093533778.1">
    <property type="nucleotide sequence ID" value="NZ_FOXU01000001.1"/>
</dbReference>
<dbReference type="Proteomes" id="UP000198734">
    <property type="component" value="Unassembled WGS sequence"/>
</dbReference>
<feature type="domain" description="ABC transporter" evidence="5">
    <location>
        <begin position="5"/>
        <end position="233"/>
    </location>
</feature>
<evidence type="ECO:0000256" key="1">
    <source>
        <dbReference type="ARBA" id="ARBA00005417"/>
    </source>
</evidence>
<dbReference type="OrthoDB" id="9804819at2"/>
<evidence type="ECO:0000256" key="3">
    <source>
        <dbReference type="ARBA" id="ARBA00022741"/>
    </source>
</evidence>
<dbReference type="PROSITE" id="PS00211">
    <property type="entry name" value="ABC_TRANSPORTER_1"/>
    <property type="match status" value="1"/>
</dbReference>
<keyword evidence="3" id="KW-0547">Nucleotide-binding</keyword>
<dbReference type="InterPro" id="IPR003593">
    <property type="entry name" value="AAA+_ATPase"/>
</dbReference>
<dbReference type="SMART" id="SM00382">
    <property type="entry name" value="AAA"/>
    <property type="match status" value="1"/>
</dbReference>
<dbReference type="CDD" id="cd03268">
    <property type="entry name" value="ABC_BcrA_bacitracin_resist"/>
    <property type="match status" value="1"/>
</dbReference>
<evidence type="ECO:0000313" key="7">
    <source>
        <dbReference type="Proteomes" id="UP000198734"/>
    </source>
</evidence>
<name>A0A1I5UM35_9BACI</name>
<evidence type="ECO:0000256" key="4">
    <source>
        <dbReference type="ARBA" id="ARBA00022840"/>
    </source>
</evidence>
<evidence type="ECO:0000256" key="2">
    <source>
        <dbReference type="ARBA" id="ARBA00022448"/>
    </source>
</evidence>
<evidence type="ECO:0000313" key="6">
    <source>
        <dbReference type="EMBL" id="SFP96383.1"/>
    </source>
</evidence>
<dbReference type="GO" id="GO:0016887">
    <property type="term" value="F:ATP hydrolysis activity"/>
    <property type="evidence" value="ECO:0007669"/>
    <property type="project" value="InterPro"/>
</dbReference>
<dbReference type="Gene3D" id="3.40.50.300">
    <property type="entry name" value="P-loop containing nucleotide triphosphate hydrolases"/>
    <property type="match status" value="1"/>
</dbReference>
<dbReference type="PROSITE" id="PS50893">
    <property type="entry name" value="ABC_TRANSPORTER_2"/>
    <property type="match status" value="1"/>
</dbReference>
<organism evidence="6 7">
    <name type="scientific">Psychrobacillus psychrotolerans</name>
    <dbReference type="NCBI Taxonomy" id="126156"/>
    <lineage>
        <taxon>Bacteria</taxon>
        <taxon>Bacillati</taxon>
        <taxon>Bacillota</taxon>
        <taxon>Bacilli</taxon>
        <taxon>Bacillales</taxon>
        <taxon>Bacillaceae</taxon>
        <taxon>Psychrobacillus</taxon>
    </lineage>
</organism>
<reference evidence="7" key="1">
    <citation type="submission" date="2016-10" db="EMBL/GenBank/DDBJ databases">
        <authorList>
            <person name="Varghese N."/>
            <person name="Submissions S."/>
        </authorList>
    </citation>
    <scope>NUCLEOTIDE SEQUENCE [LARGE SCALE GENOMIC DNA]</scope>
    <source>
        <strain evidence="7">DSM 11706</strain>
    </source>
</reference>
<dbReference type="STRING" id="126156.SAMN05421670_0453"/>